<evidence type="ECO:0000313" key="1">
    <source>
        <dbReference type="EMBL" id="PSN68854.1"/>
    </source>
</evidence>
<sequence length="80" mass="8973">MWCRGRVVPVCACCWCLAPISPIIMGLLPPPRLERAMIKEPARQARPQHHPASRPSFSLLARVLLRHALHHASPESSLCF</sequence>
<reference evidence="1 2" key="1">
    <citation type="journal article" date="2018" name="Front. Microbiol.">
        <title>Genome-Wide Analysis of Corynespora cassiicola Leaf Fall Disease Putative Effectors.</title>
        <authorList>
            <person name="Lopez D."/>
            <person name="Ribeiro S."/>
            <person name="Label P."/>
            <person name="Fumanal B."/>
            <person name="Venisse J.S."/>
            <person name="Kohler A."/>
            <person name="de Oliveira R.R."/>
            <person name="Labutti K."/>
            <person name="Lipzen A."/>
            <person name="Lail K."/>
            <person name="Bauer D."/>
            <person name="Ohm R.A."/>
            <person name="Barry K.W."/>
            <person name="Spatafora J."/>
            <person name="Grigoriev I.V."/>
            <person name="Martin F.M."/>
            <person name="Pujade-Renaud V."/>
        </authorList>
    </citation>
    <scope>NUCLEOTIDE SEQUENCE [LARGE SCALE GENOMIC DNA]</scope>
    <source>
        <strain evidence="1 2">Philippines</strain>
    </source>
</reference>
<dbReference type="Proteomes" id="UP000240883">
    <property type="component" value="Unassembled WGS sequence"/>
</dbReference>
<evidence type="ECO:0000313" key="2">
    <source>
        <dbReference type="Proteomes" id="UP000240883"/>
    </source>
</evidence>
<keyword evidence="2" id="KW-1185">Reference proteome</keyword>
<protein>
    <submittedName>
        <fullName evidence="1">Uncharacterized protein</fullName>
    </submittedName>
</protein>
<dbReference type="AlphaFoldDB" id="A0A2T2NTZ0"/>
<proteinExistence type="predicted"/>
<gene>
    <name evidence="1" type="ORF">BS50DRAFT_326514</name>
</gene>
<name>A0A2T2NTZ0_CORCC</name>
<accession>A0A2T2NTZ0</accession>
<dbReference type="EMBL" id="KZ678133">
    <property type="protein sequence ID" value="PSN68854.1"/>
    <property type="molecule type" value="Genomic_DNA"/>
</dbReference>
<organism evidence="1 2">
    <name type="scientific">Corynespora cassiicola Philippines</name>
    <dbReference type="NCBI Taxonomy" id="1448308"/>
    <lineage>
        <taxon>Eukaryota</taxon>
        <taxon>Fungi</taxon>
        <taxon>Dikarya</taxon>
        <taxon>Ascomycota</taxon>
        <taxon>Pezizomycotina</taxon>
        <taxon>Dothideomycetes</taxon>
        <taxon>Pleosporomycetidae</taxon>
        <taxon>Pleosporales</taxon>
        <taxon>Corynesporascaceae</taxon>
        <taxon>Corynespora</taxon>
    </lineage>
</organism>